<evidence type="ECO:0000259" key="1">
    <source>
        <dbReference type="Pfam" id="PF14291"/>
    </source>
</evidence>
<dbReference type="InterPro" id="IPR025398">
    <property type="entry name" value="DUF4371"/>
</dbReference>
<feature type="domain" description="DUF4371" evidence="1">
    <location>
        <begin position="2"/>
        <end position="115"/>
    </location>
</feature>
<dbReference type="PANTHER" id="PTHR11697">
    <property type="entry name" value="GENERAL TRANSCRIPTION FACTOR 2-RELATED ZINC FINGER PROTEIN"/>
    <property type="match status" value="1"/>
</dbReference>
<sequence>MNDEIAKAVLENAPKHAMYIAPSIQKEILDIIATKIRNQIRREVRDAKFCILVDESLDISHKEQMAIILRFVDEEGYVRERFFEIVSVKDTTSINLKEQICLVLSTNKLQVQNIREIAESLAGGDLETGKGLNQIRSLKRAGMTRWGSHFASVNNLVHMFKEVTQLLQGMMIDKELAGSIRGDAKVSSTKTLLQALRDDGWANFLQSVQQFVDDHGLEMPNMGAAYSMEAIIDHFESIGDRKAQFRLKFAG</sequence>
<dbReference type="EMBL" id="JAUIZM010000004">
    <property type="protein sequence ID" value="KAK1387505.1"/>
    <property type="molecule type" value="Genomic_DNA"/>
</dbReference>
<evidence type="ECO:0000313" key="2">
    <source>
        <dbReference type="EMBL" id="KAK1387505.1"/>
    </source>
</evidence>
<reference evidence="2" key="2">
    <citation type="submission" date="2023-05" db="EMBL/GenBank/DDBJ databases">
        <authorList>
            <person name="Schelkunov M.I."/>
        </authorList>
    </citation>
    <scope>NUCLEOTIDE SEQUENCE</scope>
    <source>
        <strain evidence="2">Hsosn_3</strain>
        <tissue evidence="2">Leaf</tissue>
    </source>
</reference>
<protein>
    <submittedName>
        <fullName evidence="2">DUF4371 domain-containing protein</fullName>
    </submittedName>
</protein>
<reference evidence="2" key="1">
    <citation type="submission" date="2023-02" db="EMBL/GenBank/DDBJ databases">
        <title>Genome of toxic invasive species Heracleum sosnowskyi carries increased number of genes despite the absence of recent whole-genome duplications.</title>
        <authorList>
            <person name="Schelkunov M."/>
            <person name="Shtratnikova V."/>
            <person name="Makarenko M."/>
            <person name="Klepikova A."/>
            <person name="Omelchenko D."/>
            <person name="Novikova G."/>
            <person name="Obukhova E."/>
            <person name="Bogdanov V."/>
            <person name="Penin A."/>
            <person name="Logacheva M."/>
        </authorList>
    </citation>
    <scope>NUCLEOTIDE SEQUENCE</scope>
    <source>
        <strain evidence="2">Hsosn_3</strain>
        <tissue evidence="2">Leaf</tissue>
    </source>
</reference>
<dbReference type="AlphaFoldDB" id="A0AAD8IP62"/>
<dbReference type="PANTHER" id="PTHR11697:SF230">
    <property type="entry name" value="ZINC FINGER, MYM DOMAIN CONTAINING 1"/>
    <property type="match status" value="1"/>
</dbReference>
<comment type="caution">
    <text evidence="2">The sequence shown here is derived from an EMBL/GenBank/DDBJ whole genome shotgun (WGS) entry which is preliminary data.</text>
</comment>
<accession>A0AAD8IP62</accession>
<gene>
    <name evidence="2" type="ORF">POM88_015683</name>
</gene>
<dbReference type="InterPro" id="IPR055298">
    <property type="entry name" value="AtLOH3-like"/>
</dbReference>
<name>A0AAD8IP62_9APIA</name>
<dbReference type="Pfam" id="PF14291">
    <property type="entry name" value="DUF4371"/>
    <property type="match status" value="1"/>
</dbReference>
<organism evidence="2 3">
    <name type="scientific">Heracleum sosnowskyi</name>
    <dbReference type="NCBI Taxonomy" id="360622"/>
    <lineage>
        <taxon>Eukaryota</taxon>
        <taxon>Viridiplantae</taxon>
        <taxon>Streptophyta</taxon>
        <taxon>Embryophyta</taxon>
        <taxon>Tracheophyta</taxon>
        <taxon>Spermatophyta</taxon>
        <taxon>Magnoliopsida</taxon>
        <taxon>eudicotyledons</taxon>
        <taxon>Gunneridae</taxon>
        <taxon>Pentapetalae</taxon>
        <taxon>asterids</taxon>
        <taxon>campanulids</taxon>
        <taxon>Apiales</taxon>
        <taxon>Apiaceae</taxon>
        <taxon>Apioideae</taxon>
        <taxon>apioid superclade</taxon>
        <taxon>Tordylieae</taxon>
        <taxon>Tordyliinae</taxon>
        <taxon>Heracleum</taxon>
    </lineage>
</organism>
<dbReference type="Proteomes" id="UP001237642">
    <property type="component" value="Unassembled WGS sequence"/>
</dbReference>
<proteinExistence type="predicted"/>
<keyword evidence="3" id="KW-1185">Reference proteome</keyword>
<evidence type="ECO:0000313" key="3">
    <source>
        <dbReference type="Proteomes" id="UP001237642"/>
    </source>
</evidence>